<dbReference type="InterPro" id="IPR006059">
    <property type="entry name" value="SBP"/>
</dbReference>
<evidence type="ECO:0000313" key="8">
    <source>
        <dbReference type="Proteomes" id="UP000027997"/>
    </source>
</evidence>
<dbReference type="Pfam" id="PF13416">
    <property type="entry name" value="SBP_bac_8"/>
    <property type="match status" value="1"/>
</dbReference>
<keyword evidence="3 6" id="KW-0732">Signal</keyword>
<feature type="chain" id="PRO_5001758788" description="Putrescine-binding periplasmic protein" evidence="6">
    <location>
        <begin position="19"/>
        <end position="368"/>
    </location>
</feature>
<dbReference type="SUPFAM" id="SSF53850">
    <property type="entry name" value="Periplasmic binding protein-like II"/>
    <property type="match status" value="1"/>
</dbReference>
<dbReference type="CDD" id="cd13659">
    <property type="entry name" value="PBP2_PotF"/>
    <property type="match status" value="1"/>
</dbReference>
<reference evidence="7 8" key="1">
    <citation type="submission" date="2014-06" db="EMBL/GenBank/DDBJ databases">
        <title>Whole Genome Sequences of Three Symbiotic Endozoicomonas Bacteria.</title>
        <authorList>
            <person name="Neave M.J."/>
            <person name="Apprill A."/>
            <person name="Voolstra C.R."/>
        </authorList>
    </citation>
    <scope>NUCLEOTIDE SEQUENCE [LARGE SCALE GENOMIC DNA]</scope>
    <source>
        <strain evidence="7 8">DSM 22380</strain>
    </source>
</reference>
<comment type="caution">
    <text evidence="7">The sequence shown here is derived from an EMBL/GenBank/DDBJ whole genome shotgun (WGS) entry which is preliminary data.</text>
</comment>
<comment type="similarity">
    <text evidence="5">Belongs to the bacterial solute-binding protein PotD/PotF family.</text>
</comment>
<protein>
    <recommendedName>
        <fullName evidence="5">Putrescine-binding periplasmic protein</fullName>
    </recommendedName>
</protein>
<dbReference type="EMBL" id="JOJP01000001">
    <property type="protein sequence ID" value="KEI70236.1"/>
    <property type="molecule type" value="Genomic_DNA"/>
</dbReference>
<evidence type="ECO:0000313" key="7">
    <source>
        <dbReference type="EMBL" id="KEI70236.1"/>
    </source>
</evidence>
<evidence type="ECO:0000256" key="2">
    <source>
        <dbReference type="ARBA" id="ARBA00022448"/>
    </source>
</evidence>
<dbReference type="GO" id="GO:0015846">
    <property type="term" value="P:polyamine transport"/>
    <property type="evidence" value="ECO:0007669"/>
    <property type="project" value="InterPro"/>
</dbReference>
<proteinExistence type="inferred from homology"/>
<dbReference type="PANTHER" id="PTHR30222:SF12">
    <property type="entry name" value="NORSPERMIDINE SENSOR"/>
    <property type="match status" value="1"/>
</dbReference>
<keyword evidence="2 5" id="KW-0813">Transport</keyword>
<dbReference type="GO" id="GO:0019808">
    <property type="term" value="F:polyamine binding"/>
    <property type="evidence" value="ECO:0007669"/>
    <property type="project" value="InterPro"/>
</dbReference>
<dbReference type="RefSeq" id="WP_020581237.1">
    <property type="nucleotide sequence ID" value="NZ_JOJP01000001.1"/>
</dbReference>
<dbReference type="Proteomes" id="UP000027997">
    <property type="component" value="Unassembled WGS sequence"/>
</dbReference>
<keyword evidence="4 5" id="KW-0574">Periplasm</keyword>
<evidence type="ECO:0000256" key="4">
    <source>
        <dbReference type="ARBA" id="ARBA00022764"/>
    </source>
</evidence>
<name>A0A081K7W0_9GAMM</name>
<sequence>MKKLFIVAALLCAAQLQASDNTSDKKAEKLYFYNWSDYIAEDTIKNFSQKTGINVVYDVYDSNEVLEGKLLSGRSGFDLVSPSHDFYKTQIRAGVYEPLDKSKLPNLKNLDPVIMKAISDNFDEGNTYGIPYLWGTTGIGYNKAAVEKVLGKDAPVDSWALILEPENMKKLQKCGVAFLDAPSEVLPSVMTYLGIPGDSLKMGDYKKAVERMKAVAPYITYYNSVRSLSDLANGDICVALGWSGDMMMARDRAKEANNGLDIRYVVPKEGAPMWFDMLAIPKDSKHKDAAHKMLNYLMEPEVIADVTNYVTYGNPNPASKAFVEPGIANDPGVFPSEETMEKLFVFKELPGKLKRYITREWSRIKSGT</sequence>
<dbReference type="InterPro" id="IPR001188">
    <property type="entry name" value="Sperm_putr-bd"/>
</dbReference>
<dbReference type="eggNOG" id="COG0687">
    <property type="taxonomic scope" value="Bacteria"/>
</dbReference>
<comment type="function">
    <text evidence="5">Required for the activity of the bacterial periplasmic transport system of putrescine.</text>
</comment>
<evidence type="ECO:0000256" key="3">
    <source>
        <dbReference type="ARBA" id="ARBA00022729"/>
    </source>
</evidence>
<dbReference type="STRING" id="305900.GV64_05320"/>
<evidence type="ECO:0000256" key="5">
    <source>
        <dbReference type="PIRNR" id="PIRNR019574"/>
    </source>
</evidence>
<evidence type="ECO:0000256" key="6">
    <source>
        <dbReference type="SAM" id="SignalP"/>
    </source>
</evidence>
<organism evidence="7 8">
    <name type="scientific">Endozoicomonas elysicola</name>
    <dbReference type="NCBI Taxonomy" id="305900"/>
    <lineage>
        <taxon>Bacteria</taxon>
        <taxon>Pseudomonadati</taxon>
        <taxon>Pseudomonadota</taxon>
        <taxon>Gammaproteobacteria</taxon>
        <taxon>Oceanospirillales</taxon>
        <taxon>Endozoicomonadaceae</taxon>
        <taxon>Endozoicomonas</taxon>
    </lineage>
</organism>
<keyword evidence="8" id="KW-1185">Reference proteome</keyword>
<dbReference type="PANTHER" id="PTHR30222">
    <property type="entry name" value="SPERMIDINE/PUTRESCINE-BINDING PERIPLASMIC PROTEIN"/>
    <property type="match status" value="1"/>
</dbReference>
<gene>
    <name evidence="7" type="ORF">GV64_05320</name>
</gene>
<feature type="signal peptide" evidence="6">
    <location>
        <begin position="1"/>
        <end position="18"/>
    </location>
</feature>
<dbReference type="Gene3D" id="3.40.190.10">
    <property type="entry name" value="Periplasmic binding protein-like II"/>
    <property type="match status" value="2"/>
</dbReference>
<evidence type="ECO:0000256" key="1">
    <source>
        <dbReference type="ARBA" id="ARBA00004418"/>
    </source>
</evidence>
<dbReference type="GO" id="GO:0042597">
    <property type="term" value="C:periplasmic space"/>
    <property type="evidence" value="ECO:0007669"/>
    <property type="project" value="UniProtKB-SubCell"/>
</dbReference>
<comment type="subcellular location">
    <subcellularLocation>
        <location evidence="1 5">Periplasm</location>
    </subcellularLocation>
</comment>
<dbReference type="PIRSF" id="PIRSF019574">
    <property type="entry name" value="Periplasmic_polyamine_BP"/>
    <property type="match status" value="1"/>
</dbReference>
<dbReference type="AlphaFoldDB" id="A0A081K7W0"/>
<accession>A0A081K7W0</accession>
<dbReference type="PRINTS" id="PR00909">
    <property type="entry name" value="SPERMDNBNDNG"/>
</dbReference>